<dbReference type="RefSeq" id="WP_268607649.1">
    <property type="nucleotide sequence ID" value="NZ_CP113797.1"/>
</dbReference>
<evidence type="ECO:0000313" key="2">
    <source>
        <dbReference type="Proteomes" id="UP001163152"/>
    </source>
</evidence>
<name>A0A9E8ZBJ8_9CYAN</name>
<dbReference type="KEGG" id="tsin:OXH18_13720"/>
<dbReference type="AlphaFoldDB" id="A0A9E8ZBJ8"/>
<proteinExistence type="predicted"/>
<dbReference type="EMBL" id="CP113797">
    <property type="protein sequence ID" value="WAL58245.1"/>
    <property type="molecule type" value="Genomic_DNA"/>
</dbReference>
<sequence length="150" mass="16855">MEDWIKAFESVTDGIEQFFQDVSKDVSAAFDAWLELTDEFAEELDRAISPRLAQMDDQIVEWIEPMVLALTGLESTIDQAVEPMTHTVEPLLNQHPICVGCRHYHGHSYNGVMLVCAMHPYGIVDGSDACPDKEAATWRLLSESQFPTDP</sequence>
<accession>A0A9E8ZBJ8</accession>
<gene>
    <name evidence="1" type="ORF">OXH18_13720</name>
</gene>
<reference evidence="1" key="1">
    <citation type="submission" date="2022-12" db="EMBL/GenBank/DDBJ databases">
        <title>Polyphasic identification of a Novel Hot-Spring Cyanobacterium Ocullathermofonsia sinensis gen nov. sp. nov. and Genomic Insights on its Adaptations to the Thermal Habitat.</title>
        <authorList>
            <person name="Daroch M."/>
            <person name="Tang J."/>
            <person name="Jiang Y."/>
        </authorList>
    </citation>
    <scope>NUCLEOTIDE SEQUENCE</scope>
    <source>
        <strain evidence="1">PKUAC-SCTA174</strain>
    </source>
</reference>
<protein>
    <submittedName>
        <fullName evidence="1">Uncharacterized protein</fullName>
    </submittedName>
</protein>
<keyword evidence="2" id="KW-1185">Reference proteome</keyword>
<dbReference type="Proteomes" id="UP001163152">
    <property type="component" value="Chromosome"/>
</dbReference>
<evidence type="ECO:0000313" key="1">
    <source>
        <dbReference type="EMBL" id="WAL58245.1"/>
    </source>
</evidence>
<organism evidence="1 2">
    <name type="scientific">Thermocoleostomius sinensis A174</name>
    <dbReference type="NCBI Taxonomy" id="2016057"/>
    <lineage>
        <taxon>Bacteria</taxon>
        <taxon>Bacillati</taxon>
        <taxon>Cyanobacteriota</taxon>
        <taxon>Cyanophyceae</taxon>
        <taxon>Oculatellales</taxon>
        <taxon>Oculatellaceae</taxon>
        <taxon>Thermocoleostomius</taxon>
    </lineage>
</organism>